<evidence type="ECO:0000256" key="1">
    <source>
        <dbReference type="SAM" id="MobiDB-lite"/>
    </source>
</evidence>
<dbReference type="AlphaFoldDB" id="A0A8J3Q8C0"/>
<accession>A0A8J3Q8C0</accession>
<evidence type="ECO:0000313" key="3">
    <source>
        <dbReference type="Proteomes" id="UP000612899"/>
    </source>
</evidence>
<dbReference type="Proteomes" id="UP000612899">
    <property type="component" value="Unassembled WGS sequence"/>
</dbReference>
<gene>
    <name evidence="2" type="ORF">Rhe02_33660</name>
</gene>
<protein>
    <submittedName>
        <fullName evidence="2">Uncharacterized protein</fullName>
    </submittedName>
</protein>
<proteinExistence type="predicted"/>
<reference evidence="2" key="1">
    <citation type="submission" date="2021-01" db="EMBL/GenBank/DDBJ databases">
        <title>Whole genome shotgun sequence of Rhizocola hellebori NBRC 109834.</title>
        <authorList>
            <person name="Komaki H."/>
            <person name="Tamura T."/>
        </authorList>
    </citation>
    <scope>NUCLEOTIDE SEQUENCE</scope>
    <source>
        <strain evidence="2">NBRC 109834</strain>
    </source>
</reference>
<organism evidence="2 3">
    <name type="scientific">Rhizocola hellebori</name>
    <dbReference type="NCBI Taxonomy" id="1392758"/>
    <lineage>
        <taxon>Bacteria</taxon>
        <taxon>Bacillati</taxon>
        <taxon>Actinomycetota</taxon>
        <taxon>Actinomycetes</taxon>
        <taxon>Micromonosporales</taxon>
        <taxon>Micromonosporaceae</taxon>
        <taxon>Rhizocola</taxon>
    </lineage>
</organism>
<dbReference type="RefSeq" id="WP_203909158.1">
    <property type="nucleotide sequence ID" value="NZ_BONY01000018.1"/>
</dbReference>
<name>A0A8J3Q8C0_9ACTN</name>
<comment type="caution">
    <text evidence="2">The sequence shown here is derived from an EMBL/GenBank/DDBJ whole genome shotgun (WGS) entry which is preliminary data.</text>
</comment>
<evidence type="ECO:0000313" key="2">
    <source>
        <dbReference type="EMBL" id="GIH05299.1"/>
    </source>
</evidence>
<keyword evidence="3" id="KW-1185">Reference proteome</keyword>
<dbReference type="EMBL" id="BONY01000018">
    <property type="protein sequence ID" value="GIH05299.1"/>
    <property type="molecule type" value="Genomic_DNA"/>
</dbReference>
<sequence length="174" mass="18563">MATTATQPKPDKLTWLLDQWAGIQTSSVDTLWNAGRGIAQAAWNCSTIAMAASGGGCGVYDLAALAIDDPGAAGSMLWHGVADPIANDWSNGNYGSAAGRAGTEAIMLVWVQRARDHSVQRAVLPPERQRRPAARPDQPRWPLSPRQLACINVRESPSFGPIPLGQSWQGEIGH</sequence>
<feature type="region of interest" description="Disordered" evidence="1">
    <location>
        <begin position="124"/>
        <end position="143"/>
    </location>
</feature>